<feature type="compositionally biased region" description="Low complexity" evidence="1">
    <location>
        <begin position="67"/>
        <end position="82"/>
    </location>
</feature>
<proteinExistence type="predicted"/>
<evidence type="ECO:0000313" key="3">
    <source>
        <dbReference type="Proteomes" id="UP000186601"/>
    </source>
</evidence>
<accession>A0A2R6P219</accession>
<protein>
    <submittedName>
        <fullName evidence="2">Uncharacterized protein</fullName>
    </submittedName>
</protein>
<feature type="region of interest" description="Disordered" evidence="1">
    <location>
        <begin position="576"/>
        <end position="595"/>
    </location>
</feature>
<keyword evidence="3" id="KW-1185">Reference proteome</keyword>
<gene>
    <name evidence="2" type="ORF">PHLCEN_2v5602</name>
</gene>
<comment type="caution">
    <text evidence="2">The sequence shown here is derived from an EMBL/GenBank/DDBJ whole genome shotgun (WGS) entry which is preliminary data.</text>
</comment>
<organism evidence="2 3">
    <name type="scientific">Hermanssonia centrifuga</name>
    <dbReference type="NCBI Taxonomy" id="98765"/>
    <lineage>
        <taxon>Eukaryota</taxon>
        <taxon>Fungi</taxon>
        <taxon>Dikarya</taxon>
        <taxon>Basidiomycota</taxon>
        <taxon>Agaricomycotina</taxon>
        <taxon>Agaricomycetes</taxon>
        <taxon>Polyporales</taxon>
        <taxon>Meruliaceae</taxon>
        <taxon>Hermanssonia</taxon>
    </lineage>
</organism>
<evidence type="ECO:0000256" key="1">
    <source>
        <dbReference type="SAM" id="MobiDB-lite"/>
    </source>
</evidence>
<dbReference type="Proteomes" id="UP000186601">
    <property type="component" value="Unassembled WGS sequence"/>
</dbReference>
<dbReference type="AlphaFoldDB" id="A0A2R6P219"/>
<reference evidence="2 3" key="1">
    <citation type="submission" date="2018-02" db="EMBL/GenBank/DDBJ databases">
        <title>Genome sequence of the basidiomycete white-rot fungus Phlebia centrifuga.</title>
        <authorList>
            <person name="Granchi Z."/>
            <person name="Peng M."/>
            <person name="de Vries R.P."/>
            <person name="Hilden K."/>
            <person name="Makela M.R."/>
            <person name="Grigoriev I."/>
            <person name="Riley R."/>
        </authorList>
    </citation>
    <scope>NUCLEOTIDE SEQUENCE [LARGE SCALE GENOMIC DNA]</scope>
    <source>
        <strain evidence="2 3">FBCC195</strain>
    </source>
</reference>
<sequence>MSDASSESSSESESGSNGNPFFAPTDGRCLINDLPTELLSQIFMVGAAANADEEKFDEDDEEEACRSCDSLSDSGSESSEQSTDYEREMDFELLVTRVCKRWREVAIAIPSLWSTIVYEEPFLIDKARAYLERSQDVPLTISIDCSLNDDLREEEEEEDLEDPESAKTTEQYANLKAFLDLVHSHSSRWRSFELMVSFYALMQLGLETLASCPSAPMLEVLQLYHYEDGEEVANFSPAQLKEQNFILFHGNAPRLSQVALWGVHLDWAKSGFLAGLRDLELAYHAPDVRPSYRDFLRILRASPELTTLTLCQSGPAGYPVEWLQSISEGDSEADALVELTPTLDSPLSLTLSSLSNLVLAFMPPNYVIALLDRLHVPNVTSLALDFEDDDYTSVLEHMSSPSPVSSKPLFAGIQALKISGMPCTDVPTLCRALSTLQNVMSLNINFFHVDYIWLALLEAPEKVHRTTVTTGTVYCPRLNTFTTTGLDSISMRDLVESRERQGYPLKHVYMGVDDDVTGEDRDWLREHLETFDFFEGSDGDDDDDDGSDGVLEIDVDDQDFIAEMANNPELMAEMADQLGMDLVEDDDDQEWTDSD</sequence>
<name>A0A2R6P219_9APHY</name>
<dbReference type="OrthoDB" id="3341212at2759"/>
<feature type="region of interest" description="Disordered" evidence="1">
    <location>
        <begin position="66"/>
        <end position="85"/>
    </location>
</feature>
<dbReference type="STRING" id="98765.A0A2R6P219"/>
<dbReference type="EMBL" id="MLYV02000550">
    <property type="protein sequence ID" value="PSR83893.1"/>
    <property type="molecule type" value="Genomic_DNA"/>
</dbReference>
<evidence type="ECO:0000313" key="2">
    <source>
        <dbReference type="EMBL" id="PSR83893.1"/>
    </source>
</evidence>
<feature type="compositionally biased region" description="Low complexity" evidence="1">
    <location>
        <begin position="1"/>
        <end position="19"/>
    </location>
</feature>
<feature type="compositionally biased region" description="Acidic residues" evidence="1">
    <location>
        <begin position="582"/>
        <end position="595"/>
    </location>
</feature>
<feature type="region of interest" description="Disordered" evidence="1">
    <location>
        <begin position="1"/>
        <end position="22"/>
    </location>
</feature>